<dbReference type="EMBL" id="CM055740">
    <property type="protein sequence ID" value="KAJ8002719.1"/>
    <property type="molecule type" value="Genomic_DNA"/>
</dbReference>
<evidence type="ECO:0000313" key="2">
    <source>
        <dbReference type="Proteomes" id="UP001157502"/>
    </source>
</evidence>
<name>A0ACC2GGB5_DALPE</name>
<gene>
    <name evidence="1" type="ORF">DPEC_G00161860</name>
</gene>
<proteinExistence type="predicted"/>
<accession>A0ACC2GGB5</accession>
<keyword evidence="2" id="KW-1185">Reference proteome</keyword>
<reference evidence="1" key="1">
    <citation type="submission" date="2021-05" db="EMBL/GenBank/DDBJ databases">
        <authorList>
            <person name="Pan Q."/>
            <person name="Jouanno E."/>
            <person name="Zahm M."/>
            <person name="Klopp C."/>
            <person name="Cabau C."/>
            <person name="Louis A."/>
            <person name="Berthelot C."/>
            <person name="Parey E."/>
            <person name="Roest Crollius H."/>
            <person name="Montfort J."/>
            <person name="Robinson-Rechavi M."/>
            <person name="Bouchez O."/>
            <person name="Lampietro C."/>
            <person name="Lopez Roques C."/>
            <person name="Donnadieu C."/>
            <person name="Postlethwait J."/>
            <person name="Bobe J."/>
            <person name="Dillon D."/>
            <person name="Chandos A."/>
            <person name="von Hippel F."/>
            <person name="Guiguen Y."/>
        </authorList>
    </citation>
    <scope>NUCLEOTIDE SEQUENCE</scope>
    <source>
        <strain evidence="1">YG-Jan2019</strain>
    </source>
</reference>
<protein>
    <submittedName>
        <fullName evidence="1">Uncharacterized protein</fullName>
    </submittedName>
</protein>
<dbReference type="Proteomes" id="UP001157502">
    <property type="component" value="Chromosome 13"/>
</dbReference>
<organism evidence="1 2">
    <name type="scientific">Dallia pectoralis</name>
    <name type="common">Alaska blackfish</name>
    <dbReference type="NCBI Taxonomy" id="75939"/>
    <lineage>
        <taxon>Eukaryota</taxon>
        <taxon>Metazoa</taxon>
        <taxon>Chordata</taxon>
        <taxon>Craniata</taxon>
        <taxon>Vertebrata</taxon>
        <taxon>Euteleostomi</taxon>
        <taxon>Actinopterygii</taxon>
        <taxon>Neopterygii</taxon>
        <taxon>Teleostei</taxon>
        <taxon>Protacanthopterygii</taxon>
        <taxon>Esociformes</taxon>
        <taxon>Umbridae</taxon>
        <taxon>Dallia</taxon>
    </lineage>
</organism>
<comment type="caution">
    <text evidence="1">The sequence shown here is derived from an EMBL/GenBank/DDBJ whole genome shotgun (WGS) entry which is preliminary data.</text>
</comment>
<sequence>MPKLFHFARTSNVARDGYRQSDIADTTVSTSQAGQAIPGSGAERMRCGACETRIVPESSGFSEVEIIKSYLRSVGQERPSGSAILSLDKEHGFERHSQRRRSPNVSYVYWAGYQDSLDVSGFIELCTVHCLSIYDYA</sequence>
<evidence type="ECO:0000313" key="1">
    <source>
        <dbReference type="EMBL" id="KAJ8002719.1"/>
    </source>
</evidence>